<feature type="compositionally biased region" description="Basic and acidic residues" evidence="1">
    <location>
        <begin position="1"/>
        <end position="39"/>
    </location>
</feature>
<dbReference type="InterPro" id="IPR012337">
    <property type="entry name" value="RNaseH-like_sf"/>
</dbReference>
<dbReference type="Gene3D" id="3.60.10.10">
    <property type="entry name" value="Endonuclease/exonuclease/phosphatase"/>
    <property type="match status" value="1"/>
</dbReference>
<evidence type="ECO:0000256" key="1">
    <source>
        <dbReference type="SAM" id="MobiDB-lite"/>
    </source>
</evidence>
<feature type="domain" description="RNase H type-1" evidence="3">
    <location>
        <begin position="793"/>
        <end position="922"/>
    </location>
</feature>
<comment type="caution">
    <text evidence="4">The sequence shown here is derived from an EMBL/GenBank/DDBJ whole genome shotgun (WGS) entry which is preliminary data.</text>
</comment>
<dbReference type="AlphaFoldDB" id="A0AAW2WPH3"/>
<organism evidence="4">
    <name type="scientific">Sesamum radiatum</name>
    <name type="common">Black benniseed</name>
    <dbReference type="NCBI Taxonomy" id="300843"/>
    <lineage>
        <taxon>Eukaryota</taxon>
        <taxon>Viridiplantae</taxon>
        <taxon>Streptophyta</taxon>
        <taxon>Embryophyta</taxon>
        <taxon>Tracheophyta</taxon>
        <taxon>Spermatophyta</taxon>
        <taxon>Magnoliopsida</taxon>
        <taxon>eudicotyledons</taxon>
        <taxon>Gunneridae</taxon>
        <taxon>Pentapetalae</taxon>
        <taxon>asterids</taxon>
        <taxon>lamiids</taxon>
        <taxon>Lamiales</taxon>
        <taxon>Pedaliaceae</taxon>
        <taxon>Sesamum</taxon>
    </lineage>
</organism>
<dbReference type="InterPro" id="IPR036691">
    <property type="entry name" value="Endo/exonu/phosph_ase_sf"/>
</dbReference>
<dbReference type="InterPro" id="IPR043502">
    <property type="entry name" value="DNA/RNA_pol_sf"/>
</dbReference>
<accession>A0AAW2WPH3</accession>
<dbReference type="Pfam" id="PF00078">
    <property type="entry name" value="RVT_1"/>
    <property type="match status" value="1"/>
</dbReference>
<dbReference type="InterPro" id="IPR044730">
    <property type="entry name" value="RNase_H-like_dom_plant"/>
</dbReference>
<proteinExistence type="predicted"/>
<feature type="region of interest" description="Disordered" evidence="1">
    <location>
        <begin position="1"/>
        <end position="69"/>
    </location>
</feature>
<dbReference type="SUPFAM" id="SSF56219">
    <property type="entry name" value="DNase I-like"/>
    <property type="match status" value="1"/>
</dbReference>
<dbReference type="InterPro" id="IPR036397">
    <property type="entry name" value="RNaseH_sf"/>
</dbReference>
<name>A0AAW2WPH3_SESRA</name>
<dbReference type="Pfam" id="PF13456">
    <property type="entry name" value="RVT_3"/>
    <property type="match status" value="1"/>
</dbReference>
<evidence type="ECO:0000259" key="2">
    <source>
        <dbReference type="PROSITE" id="PS50878"/>
    </source>
</evidence>
<reference evidence="4" key="1">
    <citation type="submission" date="2020-06" db="EMBL/GenBank/DDBJ databases">
        <authorList>
            <person name="Li T."/>
            <person name="Hu X."/>
            <person name="Zhang T."/>
            <person name="Song X."/>
            <person name="Zhang H."/>
            <person name="Dai N."/>
            <person name="Sheng W."/>
            <person name="Hou X."/>
            <person name="Wei L."/>
        </authorList>
    </citation>
    <scope>NUCLEOTIDE SEQUENCE</scope>
    <source>
        <strain evidence="4">G02</strain>
        <tissue evidence="4">Leaf</tissue>
    </source>
</reference>
<dbReference type="CDD" id="cd06222">
    <property type="entry name" value="RNase_H_like"/>
    <property type="match status" value="1"/>
</dbReference>
<gene>
    <name evidence="4" type="ORF">Sradi_0139400</name>
</gene>
<dbReference type="PANTHER" id="PTHR33116:SF80">
    <property type="entry name" value="REVERSE TRANSCRIPTASE ZINC-BINDING DOMAIN-CONTAINING PROTEIN"/>
    <property type="match status" value="1"/>
</dbReference>
<dbReference type="SUPFAM" id="SSF53098">
    <property type="entry name" value="Ribonuclease H-like"/>
    <property type="match status" value="1"/>
</dbReference>
<dbReference type="PROSITE" id="PS50878">
    <property type="entry name" value="RT_POL"/>
    <property type="match status" value="1"/>
</dbReference>
<dbReference type="CDD" id="cd01650">
    <property type="entry name" value="RT_nLTR_like"/>
    <property type="match status" value="1"/>
</dbReference>
<dbReference type="GO" id="GO:0003676">
    <property type="term" value="F:nucleic acid binding"/>
    <property type="evidence" value="ECO:0007669"/>
    <property type="project" value="InterPro"/>
</dbReference>
<dbReference type="SUPFAM" id="SSF56672">
    <property type="entry name" value="DNA/RNA polymerases"/>
    <property type="match status" value="1"/>
</dbReference>
<dbReference type="InterPro" id="IPR002156">
    <property type="entry name" value="RNaseH_domain"/>
</dbReference>
<dbReference type="PANTHER" id="PTHR33116">
    <property type="entry name" value="REVERSE TRANSCRIPTASE ZINC-BINDING DOMAIN-CONTAINING PROTEIN-RELATED-RELATED"/>
    <property type="match status" value="1"/>
</dbReference>
<dbReference type="GO" id="GO:0004523">
    <property type="term" value="F:RNA-DNA hybrid ribonuclease activity"/>
    <property type="evidence" value="ECO:0007669"/>
    <property type="project" value="InterPro"/>
</dbReference>
<dbReference type="InterPro" id="IPR000477">
    <property type="entry name" value="RT_dom"/>
</dbReference>
<reference evidence="4" key="2">
    <citation type="journal article" date="2024" name="Plant">
        <title>Genomic evolution and insights into agronomic trait innovations of Sesamum species.</title>
        <authorList>
            <person name="Miao H."/>
            <person name="Wang L."/>
            <person name="Qu L."/>
            <person name="Liu H."/>
            <person name="Sun Y."/>
            <person name="Le M."/>
            <person name="Wang Q."/>
            <person name="Wei S."/>
            <person name="Zheng Y."/>
            <person name="Lin W."/>
            <person name="Duan Y."/>
            <person name="Cao H."/>
            <person name="Xiong S."/>
            <person name="Wang X."/>
            <person name="Wei L."/>
            <person name="Li C."/>
            <person name="Ma Q."/>
            <person name="Ju M."/>
            <person name="Zhao R."/>
            <person name="Li G."/>
            <person name="Mu C."/>
            <person name="Tian Q."/>
            <person name="Mei H."/>
            <person name="Zhang T."/>
            <person name="Gao T."/>
            <person name="Zhang H."/>
        </authorList>
    </citation>
    <scope>NUCLEOTIDE SEQUENCE</scope>
    <source>
        <strain evidence="4">G02</strain>
    </source>
</reference>
<evidence type="ECO:0000313" key="4">
    <source>
        <dbReference type="EMBL" id="KAL0442005.1"/>
    </source>
</evidence>
<feature type="domain" description="Reverse transcriptase" evidence="2">
    <location>
        <begin position="432"/>
        <end position="672"/>
    </location>
</feature>
<sequence>MAELLDRDWEAEKKIDSSSKTTFHNEEGNLGGLDHELRSTSKLKATGKASRRSPKSGDKDSKSTTATGTRILLRGECSNRRQRNKLLSEMDIIEIQATLEASEIEAQDIQESSDKDEAVTLIFNRFQSLEDSNSLLELDPELQVIPNSTDSTPGDYIHDQGLDSGILPQPQAQVGEHEINQNVNVKSLESNLQEHILEESVISNRLKRNNSMEDNSIKTGKAAGKGKKNKGNSAARTLPKRHTRTFYSSGRCFFHSQESRRALWEELKRLSLDKVPWIVGGDFNTMQHTRENRGGTISSLGSIEDYNAMVLDSGLTDAGFEGEPFTWSNKRLYRLKDHLKQWNRDIFGNVFSLVDQAKAATNEAEKQFDRLPSEANLINLNRKILLWSTLLTLSLNFGGRKATANGLKREKGTPNSFIPRLRKEDVFAAVTDFFRGTHMPRSFTTTSIILILKNDSPQSWSKFRPISLCNVTNKILSKLLYNKISQALPDLISPSQSGFVPGRLIADNILLAQEMTHHLDMRHSKGNLILKLDMSKAYDRVKWKFLYAILKKMGFPPRFIALTNMLLNTVGLPFWLMENHLVSSNPHKVSDKNLDMLYQTGCKTRVAHLAYADDIIIFTRCEEQSLNKLMQFLDLYENQSGQGINHSNSFFTSGKKANLIAHKIKSITGFNLKCLPITYLGAPLHKGHKKKILFEPLIDKIRNRISGWENRHLSQGGRLQLIKSVLSSMPIYLLQVLSPPAALLSASIAKSPHLPLLKLNRRTITFGEEYVASNMSLKKTLFGALELAMSLSDRGWFKLNTDGVSKGNPGVAGAGGIIRNHLGQTVLAFQEHLGLISNTATELKAIYRGVKLCIDSNIRKIWVETDANVALKLISSPSQGPWHFQNLLQQIRNLLSQTEFKISHIFREGNQVADYFANQAFFNQHLTILSPDNITGIPKGLIRLNACSFPAIRIRSISTSNFS</sequence>
<dbReference type="PROSITE" id="PS50879">
    <property type="entry name" value="RNASE_H_1"/>
    <property type="match status" value="1"/>
</dbReference>
<dbReference type="Gene3D" id="3.30.420.10">
    <property type="entry name" value="Ribonuclease H-like superfamily/Ribonuclease H"/>
    <property type="match status" value="1"/>
</dbReference>
<protein>
    <submittedName>
        <fullName evidence="4">Ribonuclease H protein</fullName>
    </submittedName>
</protein>
<feature type="region of interest" description="Disordered" evidence="1">
    <location>
        <begin position="209"/>
        <end position="236"/>
    </location>
</feature>
<dbReference type="EMBL" id="JACGWJ010000001">
    <property type="protein sequence ID" value="KAL0442005.1"/>
    <property type="molecule type" value="Genomic_DNA"/>
</dbReference>
<evidence type="ECO:0000259" key="3">
    <source>
        <dbReference type="PROSITE" id="PS50879"/>
    </source>
</evidence>